<comment type="caution">
    <text evidence="1">The sequence shown here is derived from an EMBL/GenBank/DDBJ whole genome shotgun (WGS) entry which is preliminary data.</text>
</comment>
<proteinExistence type="predicted"/>
<protein>
    <recommendedName>
        <fullName evidence="3">HEAT repeat domain-containing protein</fullName>
    </recommendedName>
</protein>
<sequence length="356" mass="41278">MFHQLFVAVNEVRVPKMKTVQKKLLDAHGEVFRAIAAGYLHPFAERRFEKARLAVHPTVLVSLDEAFRRASRWQKPVRPKFGFLFRHERTEKLLEHCPWLARVAIHSGDGYLRERAVRELQRPEENAMDLAALLCRCNDHVPQVRELAIIRWAEICRLPRLEALVPVLPVLLDRVPHWQRGGYMALELVRSRPDFRYLLEAMFLNETSGRLAKRLRYVLRKPDLDVSLGMLATGARSTFVRAVATQAVLQGETRYQLGYGWKWIDKTISMRRRVPDWEKRRLDIPDAVRTNTLRAAASDKSVAVRKLAVDHLIITGPAGYEAELATLRQDKSCAVQWRMDYFDKKWSGKVSEHKDD</sequence>
<organism evidence="1 2">
    <name type="scientific">Sulfitobacter porphyrae</name>
    <dbReference type="NCBI Taxonomy" id="1246864"/>
    <lineage>
        <taxon>Bacteria</taxon>
        <taxon>Pseudomonadati</taxon>
        <taxon>Pseudomonadota</taxon>
        <taxon>Alphaproteobacteria</taxon>
        <taxon>Rhodobacterales</taxon>
        <taxon>Roseobacteraceae</taxon>
        <taxon>Sulfitobacter</taxon>
    </lineage>
</organism>
<dbReference type="EMBL" id="JBHSWG010000001">
    <property type="protein sequence ID" value="MFC6760819.1"/>
    <property type="molecule type" value="Genomic_DNA"/>
</dbReference>
<keyword evidence="2" id="KW-1185">Reference proteome</keyword>
<accession>A0ABW2B504</accession>
<evidence type="ECO:0008006" key="3">
    <source>
        <dbReference type="Google" id="ProtNLM"/>
    </source>
</evidence>
<evidence type="ECO:0000313" key="1">
    <source>
        <dbReference type="EMBL" id="MFC6760819.1"/>
    </source>
</evidence>
<name>A0ABW2B504_9RHOB</name>
<reference evidence="2" key="1">
    <citation type="journal article" date="2019" name="Int. J. Syst. Evol. Microbiol.">
        <title>The Global Catalogue of Microorganisms (GCM) 10K type strain sequencing project: providing services to taxonomists for standard genome sequencing and annotation.</title>
        <authorList>
            <consortium name="The Broad Institute Genomics Platform"/>
            <consortium name="The Broad Institute Genome Sequencing Center for Infectious Disease"/>
            <person name="Wu L."/>
            <person name="Ma J."/>
        </authorList>
    </citation>
    <scope>NUCLEOTIDE SEQUENCE [LARGE SCALE GENOMIC DNA]</scope>
    <source>
        <strain evidence="2">CCUG 66188</strain>
    </source>
</reference>
<dbReference type="Proteomes" id="UP001596353">
    <property type="component" value="Unassembled WGS sequence"/>
</dbReference>
<gene>
    <name evidence="1" type="ORF">ACFQFQ_17075</name>
</gene>
<evidence type="ECO:0000313" key="2">
    <source>
        <dbReference type="Proteomes" id="UP001596353"/>
    </source>
</evidence>